<dbReference type="EMBL" id="CP137524">
    <property type="protein sequence ID" value="WOT32671.1"/>
    <property type="molecule type" value="Genomic_DNA"/>
</dbReference>
<proteinExistence type="predicted"/>
<name>A0ABZ0K4U6_STRC4</name>
<sequence length="51" mass="5483">MGALEKILGNLAPCGIDDLAGLVRTRLKRVQYRPDLLDGFIAETGLITTSP</sequence>
<organism evidence="1 2">
    <name type="scientific">Streptomyces coeruleorubidus</name>
    <dbReference type="NCBI Taxonomy" id="116188"/>
    <lineage>
        <taxon>Bacteria</taxon>
        <taxon>Bacillati</taxon>
        <taxon>Actinomycetota</taxon>
        <taxon>Actinomycetes</taxon>
        <taxon>Kitasatosporales</taxon>
        <taxon>Streptomycetaceae</taxon>
        <taxon>Streptomyces</taxon>
    </lineage>
</organism>
<protein>
    <recommendedName>
        <fullName evidence="3">Transposase</fullName>
    </recommendedName>
</protein>
<evidence type="ECO:0008006" key="3">
    <source>
        <dbReference type="Google" id="ProtNLM"/>
    </source>
</evidence>
<gene>
    <name evidence="1" type="ORF">R5U08_00175</name>
</gene>
<keyword evidence="2" id="KW-1185">Reference proteome</keyword>
<evidence type="ECO:0000313" key="1">
    <source>
        <dbReference type="EMBL" id="WOT32671.1"/>
    </source>
</evidence>
<reference evidence="1 2" key="2">
    <citation type="journal article" date="2024" name="Microb. Biotechnol.">
        <title>The involvement of multiple ABC transporters in daunorubicin efflux in Streptomyces coeruleorubidus.</title>
        <authorList>
            <person name="Dong J."/>
            <person name="Ning J."/>
            <person name="Tian Y."/>
            <person name="Li H."/>
            <person name="Chen H."/>
            <person name="Guan W."/>
        </authorList>
    </citation>
    <scope>NUCLEOTIDE SEQUENCE [LARGE SCALE GENOMIC DNA]</scope>
    <source>
        <strain evidence="1 2">CICC 11043</strain>
    </source>
</reference>
<accession>A0ABZ0K4U6</accession>
<reference evidence="1 2" key="1">
    <citation type="journal article" date="2021" name="J. Microbiol. Biotechnol.">
        <title>An Efficient Markerless Deletion System Suitable for the Industrial Strains of Streptomyces.</title>
        <authorList>
            <person name="Dong J."/>
            <person name="Wei J."/>
            <person name="Li H."/>
            <person name="Zhao S."/>
            <person name="Guan W."/>
        </authorList>
    </citation>
    <scope>NUCLEOTIDE SEQUENCE [LARGE SCALE GENOMIC DNA]</scope>
    <source>
        <strain evidence="1 2">CICC 11043</strain>
    </source>
</reference>
<dbReference type="RefSeq" id="WP_317923150.1">
    <property type="nucleotide sequence ID" value="NZ_CP137524.1"/>
</dbReference>
<dbReference type="Proteomes" id="UP001305002">
    <property type="component" value="Chromosome"/>
</dbReference>
<evidence type="ECO:0000313" key="2">
    <source>
        <dbReference type="Proteomes" id="UP001305002"/>
    </source>
</evidence>